<dbReference type="InterPro" id="IPR019734">
    <property type="entry name" value="TPR_rpt"/>
</dbReference>
<proteinExistence type="predicted"/>
<accession>A0ABV0G8T5</accession>
<dbReference type="Proteomes" id="UP001462640">
    <property type="component" value="Unassembled WGS sequence"/>
</dbReference>
<evidence type="ECO:0000313" key="3">
    <source>
        <dbReference type="Proteomes" id="UP001462640"/>
    </source>
</evidence>
<feature type="repeat" description="TPR" evidence="1">
    <location>
        <begin position="250"/>
        <end position="283"/>
    </location>
</feature>
<dbReference type="SUPFAM" id="SSF75011">
    <property type="entry name" value="3-carboxy-cis,cis-mucoante lactonizing enzyme"/>
    <property type="match status" value="1"/>
</dbReference>
<dbReference type="SUPFAM" id="SSF48452">
    <property type="entry name" value="TPR-like"/>
    <property type="match status" value="1"/>
</dbReference>
<sequence length="298" mass="32330">MLSVDSLRFIGQASQSPNKRWVVGSTDRLPGMNSRLDHRDGSVVLLDYQADEVVLRIADLYRPMESDVADTGAFVVCDANFGNRLSSEVLGFDATQQKVLHRSYSANVYNLAISKCGRYAVVQTANAPGADGNILELFDLQAGTNLFSKTPSTGWADDYVFTVGEDGGLKKLSVVHKETGRFNYSPAGDFLDQAKYRKARLFKGSPESRIYGAKNELKADPTNRELAEELLASLDAALKELDRSRVDYLSTGLRTKGEALEILGRTAEAVAAYEQALAANPKAGVATRVAKLKKLGAG</sequence>
<keyword evidence="1" id="KW-0802">TPR repeat</keyword>
<evidence type="ECO:0000313" key="2">
    <source>
        <dbReference type="EMBL" id="MEO3711475.1"/>
    </source>
</evidence>
<evidence type="ECO:0000256" key="1">
    <source>
        <dbReference type="PROSITE-ProRule" id="PRU00339"/>
    </source>
</evidence>
<dbReference type="PROSITE" id="PS50005">
    <property type="entry name" value="TPR"/>
    <property type="match status" value="1"/>
</dbReference>
<protein>
    <submittedName>
        <fullName evidence="2">Tetratricopeptide repeat protein</fullName>
    </submittedName>
</protein>
<dbReference type="InterPro" id="IPR011990">
    <property type="entry name" value="TPR-like_helical_dom_sf"/>
</dbReference>
<dbReference type="Gene3D" id="1.25.40.10">
    <property type="entry name" value="Tetratricopeptide repeat domain"/>
    <property type="match status" value="1"/>
</dbReference>
<keyword evidence="3" id="KW-1185">Reference proteome</keyword>
<gene>
    <name evidence="2" type="ORF">ABDJ40_01700</name>
</gene>
<name>A0ABV0G8T5_9BURK</name>
<comment type="caution">
    <text evidence="2">The sequence shown here is derived from an EMBL/GenBank/DDBJ whole genome shotgun (WGS) entry which is preliminary data.</text>
</comment>
<reference evidence="2 3" key="1">
    <citation type="submission" date="2024-05" db="EMBL/GenBank/DDBJ databases">
        <title>Roseateles sp. 2.12 16S ribosomal RNA gene Genome sequencing and assembly.</title>
        <authorList>
            <person name="Woo H."/>
        </authorList>
    </citation>
    <scope>NUCLEOTIDE SEQUENCE [LARGE SCALE GENOMIC DNA]</scope>
    <source>
        <strain evidence="2 3">2.12</strain>
    </source>
</reference>
<organism evidence="2 3">
    <name type="scientific">Roseateles flavus</name>
    <dbReference type="NCBI Taxonomy" id="3149041"/>
    <lineage>
        <taxon>Bacteria</taxon>
        <taxon>Pseudomonadati</taxon>
        <taxon>Pseudomonadota</taxon>
        <taxon>Betaproteobacteria</taxon>
        <taxon>Burkholderiales</taxon>
        <taxon>Sphaerotilaceae</taxon>
        <taxon>Roseateles</taxon>
    </lineage>
</organism>
<dbReference type="RefSeq" id="WP_347605284.1">
    <property type="nucleotide sequence ID" value="NZ_JBDPZC010000001.1"/>
</dbReference>
<dbReference type="EMBL" id="JBDPZC010000001">
    <property type="protein sequence ID" value="MEO3711475.1"/>
    <property type="molecule type" value="Genomic_DNA"/>
</dbReference>